<keyword evidence="2" id="KW-0521">NADP</keyword>
<dbReference type="InterPro" id="IPR044148">
    <property type="entry name" value="ALDH_GabD1-like"/>
</dbReference>
<dbReference type="InterPro" id="IPR016161">
    <property type="entry name" value="Ald_DH/histidinol_DH"/>
</dbReference>
<dbReference type="Gene3D" id="3.40.309.10">
    <property type="entry name" value="Aldehyde Dehydrogenase, Chain A, domain 2"/>
    <property type="match status" value="1"/>
</dbReference>
<evidence type="ECO:0000313" key="6">
    <source>
        <dbReference type="Proteomes" id="UP001060414"/>
    </source>
</evidence>
<feature type="domain" description="Aldehyde dehydrogenase" evidence="4">
    <location>
        <begin position="3"/>
        <end position="451"/>
    </location>
</feature>
<dbReference type="InterPro" id="IPR016163">
    <property type="entry name" value="Ald_DH_C"/>
</dbReference>
<dbReference type="InterPro" id="IPR047110">
    <property type="entry name" value="GABD/Sad-like"/>
</dbReference>
<dbReference type="RefSeq" id="WP_260746540.1">
    <property type="nucleotide sequence ID" value="NZ_CP092109.1"/>
</dbReference>
<gene>
    <name evidence="5" type="ORF">L9S41_10820</name>
</gene>
<evidence type="ECO:0000256" key="3">
    <source>
        <dbReference type="ARBA" id="ARBA00023002"/>
    </source>
</evidence>
<dbReference type="Proteomes" id="UP001060414">
    <property type="component" value="Chromosome"/>
</dbReference>
<evidence type="ECO:0000259" key="4">
    <source>
        <dbReference type="Pfam" id="PF00171"/>
    </source>
</evidence>
<dbReference type="PANTHER" id="PTHR43217">
    <property type="entry name" value="SUCCINATE SEMIALDEHYDE DEHYDROGENASE [NAD(P)+] SAD"/>
    <property type="match status" value="1"/>
</dbReference>
<keyword evidence="3" id="KW-0560">Oxidoreductase</keyword>
<accession>A0ABY5ZHL7</accession>
<evidence type="ECO:0000256" key="1">
    <source>
        <dbReference type="ARBA" id="ARBA00009986"/>
    </source>
</evidence>
<evidence type="ECO:0000256" key="2">
    <source>
        <dbReference type="ARBA" id="ARBA00022857"/>
    </source>
</evidence>
<dbReference type="InterPro" id="IPR016162">
    <property type="entry name" value="Ald_DH_N"/>
</dbReference>
<proteinExistence type="inferred from homology"/>
<dbReference type="EMBL" id="CP092109">
    <property type="protein sequence ID" value="UWZ78191.1"/>
    <property type="molecule type" value="Genomic_DNA"/>
</dbReference>
<dbReference type="SUPFAM" id="SSF53720">
    <property type="entry name" value="ALDH-like"/>
    <property type="match status" value="1"/>
</dbReference>
<protein>
    <submittedName>
        <fullName evidence="5">NAD-dependent succinate-semialdehyde dehydrogenase</fullName>
    </submittedName>
</protein>
<sequence>MALESINPATGELLEKFDEWSPGKTQETLAAVDLAWRDWRRTSFAERAANLRRAAQVLRQNKDEYARIMALEMGKPITSGRAEVDKCAWVCDYYAENAAAMLADEPAQSDGSRSYVAFRPLGMILAVMPWNFPFWQVFRFAAPALMAGNTGVLKHSSNVPRCALAIEDVFRQAGFPENVFRTLMIGANQVETVIENELIKAVTLTGSEAAGRKVAAKAGEMLKKVVLELGGSDPFIVLADADVEDSAETAAKSRCINSGQSCIAAKRFIIEAEIYDRWLEKFKDAMAALVVGDPLNEQTQLGPQAREDLMLELHGQVETSLAKGAELLLGGKPLKRKGYFYPPTILAEVKPGMPAYHEELFGPVASVIRVQNAEEAIEVANATLFGLGGSVWTRDSSKGETLAARIEAGAVFVNGLVKSDPRLPFGGIKNSGFGRELSYFGIRQFVNIQTVWVK</sequence>
<evidence type="ECO:0000313" key="5">
    <source>
        <dbReference type="EMBL" id="UWZ78191.1"/>
    </source>
</evidence>
<dbReference type="PANTHER" id="PTHR43217:SF1">
    <property type="entry name" value="SUCCINATE SEMIALDEHYDE DEHYDROGENASE [NAD(P)+] SAD"/>
    <property type="match status" value="1"/>
</dbReference>
<name>A0ABY5ZHL7_9BACT</name>
<dbReference type="Gene3D" id="3.40.605.10">
    <property type="entry name" value="Aldehyde Dehydrogenase, Chain A, domain 1"/>
    <property type="match status" value="1"/>
</dbReference>
<comment type="similarity">
    <text evidence="1">Belongs to the aldehyde dehydrogenase family.</text>
</comment>
<dbReference type="CDD" id="cd07100">
    <property type="entry name" value="ALDH_SSADH1_GabD1"/>
    <property type="match status" value="1"/>
</dbReference>
<organism evidence="5 6">
    <name type="scientific">Geoalkalibacter halelectricus</name>
    <dbReference type="NCBI Taxonomy" id="2847045"/>
    <lineage>
        <taxon>Bacteria</taxon>
        <taxon>Pseudomonadati</taxon>
        <taxon>Thermodesulfobacteriota</taxon>
        <taxon>Desulfuromonadia</taxon>
        <taxon>Desulfuromonadales</taxon>
        <taxon>Geoalkalibacteraceae</taxon>
        <taxon>Geoalkalibacter</taxon>
    </lineage>
</organism>
<dbReference type="InterPro" id="IPR015590">
    <property type="entry name" value="Aldehyde_DH_dom"/>
</dbReference>
<keyword evidence="6" id="KW-1185">Reference proteome</keyword>
<reference evidence="5" key="1">
    <citation type="journal article" date="2022" name="Environ. Microbiol.">
        <title>Geoalkalibacter halelectricus SAP #1 sp. nov. possessing extracellular electron transfer and mineral#reducing capabilities from a haloalkaline environment.</title>
        <authorList>
            <person name="Yadav S."/>
            <person name="Singh R."/>
            <person name="Sundharam S.S."/>
            <person name="Chaudhary S."/>
            <person name="Krishnamurthi S."/>
            <person name="Patil S.A."/>
        </authorList>
    </citation>
    <scope>NUCLEOTIDE SEQUENCE</scope>
    <source>
        <strain evidence="5">SAP-1</strain>
    </source>
</reference>
<dbReference type="Pfam" id="PF00171">
    <property type="entry name" value="Aldedh"/>
    <property type="match status" value="1"/>
</dbReference>